<dbReference type="Proteomes" id="UP000663193">
    <property type="component" value="Chromosome 6"/>
</dbReference>
<organism evidence="1 2">
    <name type="scientific">Phaeosphaeria nodorum (strain SN15 / ATCC MYA-4574 / FGSC 10173)</name>
    <name type="common">Glume blotch fungus</name>
    <name type="synonym">Parastagonospora nodorum</name>
    <dbReference type="NCBI Taxonomy" id="321614"/>
    <lineage>
        <taxon>Eukaryota</taxon>
        <taxon>Fungi</taxon>
        <taxon>Dikarya</taxon>
        <taxon>Ascomycota</taxon>
        <taxon>Pezizomycotina</taxon>
        <taxon>Dothideomycetes</taxon>
        <taxon>Pleosporomycetidae</taxon>
        <taxon>Pleosporales</taxon>
        <taxon>Pleosporineae</taxon>
        <taxon>Phaeosphaeriaceae</taxon>
        <taxon>Parastagonospora</taxon>
    </lineage>
</organism>
<proteinExistence type="predicted"/>
<gene>
    <name evidence="1" type="ORF">JI435_409860</name>
</gene>
<dbReference type="AlphaFoldDB" id="A0A7U2I2H2"/>
<reference evidence="2" key="1">
    <citation type="journal article" date="2021" name="BMC Genomics">
        <title>Chromosome-level genome assembly and manually-curated proteome of model necrotroph Parastagonospora nodorum Sn15 reveals a genome-wide trove of candidate effector homologs, and redundancy of virulence-related functions within an accessory chromosome.</title>
        <authorList>
            <person name="Bertazzoni S."/>
            <person name="Jones D.A.B."/>
            <person name="Phan H.T."/>
            <person name="Tan K.-C."/>
            <person name="Hane J.K."/>
        </authorList>
    </citation>
    <scope>NUCLEOTIDE SEQUENCE [LARGE SCALE GENOMIC DNA]</scope>
    <source>
        <strain evidence="2">SN15 / ATCC MYA-4574 / FGSC 10173)</strain>
    </source>
</reference>
<sequence>MKREMRYAAADKDDLPEVHHKWFHGLHLDRCVFITSPFGLDKMWNKQGNVREICGDQACSQRIANVPVGSKRTYL</sequence>
<dbReference type="EMBL" id="CP069028">
    <property type="protein sequence ID" value="QRC96957.1"/>
    <property type="molecule type" value="Genomic_DNA"/>
</dbReference>
<evidence type="ECO:0000313" key="2">
    <source>
        <dbReference type="Proteomes" id="UP000663193"/>
    </source>
</evidence>
<evidence type="ECO:0000313" key="1">
    <source>
        <dbReference type="EMBL" id="QRC96957.1"/>
    </source>
</evidence>
<keyword evidence="2" id="KW-1185">Reference proteome</keyword>
<dbReference type="VEuPathDB" id="FungiDB:JI435_409860"/>
<accession>A0A7U2I2H2</accession>
<name>A0A7U2I2H2_PHANO</name>
<protein>
    <submittedName>
        <fullName evidence="1">Uncharacterized protein</fullName>
    </submittedName>
</protein>